<organism evidence="2 3">
    <name type="scientific">Trichonephila inaurata madagascariensis</name>
    <dbReference type="NCBI Taxonomy" id="2747483"/>
    <lineage>
        <taxon>Eukaryota</taxon>
        <taxon>Metazoa</taxon>
        <taxon>Ecdysozoa</taxon>
        <taxon>Arthropoda</taxon>
        <taxon>Chelicerata</taxon>
        <taxon>Arachnida</taxon>
        <taxon>Araneae</taxon>
        <taxon>Araneomorphae</taxon>
        <taxon>Entelegynae</taxon>
        <taxon>Araneoidea</taxon>
        <taxon>Nephilidae</taxon>
        <taxon>Trichonephila</taxon>
        <taxon>Trichonephila inaurata</taxon>
    </lineage>
</organism>
<dbReference type="EMBL" id="BMAV01026259">
    <property type="protein sequence ID" value="GFS48708.1"/>
    <property type="molecule type" value="Genomic_DNA"/>
</dbReference>
<proteinExistence type="predicted"/>
<evidence type="ECO:0000313" key="3">
    <source>
        <dbReference type="Proteomes" id="UP000886998"/>
    </source>
</evidence>
<feature type="coiled-coil region" evidence="1">
    <location>
        <begin position="60"/>
        <end position="94"/>
    </location>
</feature>
<evidence type="ECO:0000256" key="1">
    <source>
        <dbReference type="SAM" id="Coils"/>
    </source>
</evidence>
<protein>
    <submittedName>
        <fullName evidence="2">Fukutin</fullName>
    </submittedName>
</protein>
<keyword evidence="1" id="KW-0175">Coiled coil</keyword>
<dbReference type="OrthoDB" id="6429754at2759"/>
<gene>
    <name evidence="2" type="primary">FKTN</name>
    <name evidence="2" type="ORF">TNIN_386911</name>
</gene>
<reference evidence="2" key="1">
    <citation type="submission" date="2020-08" db="EMBL/GenBank/DDBJ databases">
        <title>Multicomponent nature underlies the extraordinary mechanical properties of spider dragline silk.</title>
        <authorList>
            <person name="Kono N."/>
            <person name="Nakamura H."/>
            <person name="Mori M."/>
            <person name="Yoshida Y."/>
            <person name="Ohtoshi R."/>
            <person name="Malay A.D."/>
            <person name="Moran D.A.P."/>
            <person name="Tomita M."/>
            <person name="Numata K."/>
            <person name="Arakawa K."/>
        </authorList>
    </citation>
    <scope>NUCLEOTIDE SEQUENCE</scope>
</reference>
<dbReference type="AlphaFoldDB" id="A0A8X6KH44"/>
<accession>A0A8X6KH44</accession>
<sequence length="481" mass="55087">MVTMSAGFLIGKVIVFRLQMGNSTDDLIYKPNTSLPLEGAASVLGWDYGKCLTEPTKTFCHKTEKERAKMLAEKQNMKHQSQEMNMNQQEMKDNAPSGNVTSTAGTKHHWHPVHSLLHTFNLLMMSLDIRPLILEPSMLYCTLSPTYKIAVLKRGFSPSRFKGSRQMITVGIFERDSVILEEEESQNMVSDYGFQMEIVKQGILNEVVHSHFFFNHHDLVVHAVVFFSANTFFTHFGLPQKDTEVNLLFNVNSAYENFTYIPLEIKEDLVMKYNIPSNPAQFLLQIQNSEVEYCSSSDETVKTASHPTLTEKQLINRAVVAIQELKAVLLSRLIDFFLFEDSLIDWHKTCNIFHTKPELNVGVLSTAVKGMNLSEIWRNSEYLKIQNRSGLEDRELKVSLDCHGLRVNFFICYKTKLGLWYYRKERLELFPNQLLDPTFRLCSTDVLGQRVNIPCRAKVPTDTETSELGTLLTLNASKFNE</sequence>
<dbReference type="Proteomes" id="UP000886998">
    <property type="component" value="Unassembled WGS sequence"/>
</dbReference>
<keyword evidence="3" id="KW-1185">Reference proteome</keyword>
<name>A0A8X6KH44_9ARAC</name>
<evidence type="ECO:0000313" key="2">
    <source>
        <dbReference type="EMBL" id="GFS48708.1"/>
    </source>
</evidence>
<comment type="caution">
    <text evidence="2">The sequence shown here is derived from an EMBL/GenBank/DDBJ whole genome shotgun (WGS) entry which is preliminary data.</text>
</comment>